<feature type="transmembrane region" description="Helical" evidence="1">
    <location>
        <begin position="581"/>
        <end position="599"/>
    </location>
</feature>
<dbReference type="SUPFAM" id="SSF56672">
    <property type="entry name" value="DNA/RNA polymerases"/>
    <property type="match status" value="1"/>
</dbReference>
<protein>
    <recommendedName>
        <fullName evidence="2">Reverse transcriptase domain-containing protein</fullName>
    </recommendedName>
</protein>
<dbReference type="CDD" id="cd01650">
    <property type="entry name" value="RT_nLTR_like"/>
    <property type="match status" value="1"/>
</dbReference>
<accession>A0ABQ7QT94</accession>
<evidence type="ECO:0000259" key="2">
    <source>
        <dbReference type="PROSITE" id="PS50878"/>
    </source>
</evidence>
<reference evidence="3 4" key="1">
    <citation type="submission" date="2021-06" db="EMBL/GenBank/DDBJ databases">
        <title>A haploid diamondback moth (Plutella xylostella L.) genome assembly resolves 31 chromosomes and identifies a diamide resistance mutation.</title>
        <authorList>
            <person name="Ward C.M."/>
            <person name="Perry K.D."/>
            <person name="Baker G."/>
            <person name="Powis K."/>
            <person name="Heckel D.G."/>
            <person name="Baxter S.W."/>
        </authorList>
    </citation>
    <scope>NUCLEOTIDE SEQUENCE [LARGE SCALE GENOMIC DNA]</scope>
    <source>
        <strain evidence="3 4">LV</strain>
        <tissue evidence="3">Single pupa</tissue>
    </source>
</reference>
<dbReference type="PANTHER" id="PTHR33332">
    <property type="entry name" value="REVERSE TRANSCRIPTASE DOMAIN-CONTAINING PROTEIN"/>
    <property type="match status" value="1"/>
</dbReference>
<evidence type="ECO:0000256" key="1">
    <source>
        <dbReference type="SAM" id="Phobius"/>
    </source>
</evidence>
<proteinExistence type="predicted"/>
<dbReference type="Proteomes" id="UP000823941">
    <property type="component" value="Chromosome 9"/>
</dbReference>
<gene>
    <name evidence="3" type="ORF">JYU34_006952</name>
</gene>
<evidence type="ECO:0000313" key="3">
    <source>
        <dbReference type="EMBL" id="KAG7308270.1"/>
    </source>
</evidence>
<evidence type="ECO:0000313" key="4">
    <source>
        <dbReference type="Proteomes" id="UP000823941"/>
    </source>
</evidence>
<feature type="domain" description="Reverse transcriptase" evidence="2">
    <location>
        <begin position="250"/>
        <end position="534"/>
    </location>
</feature>
<dbReference type="InterPro" id="IPR000477">
    <property type="entry name" value="RT_dom"/>
</dbReference>
<keyword evidence="1" id="KW-0812">Transmembrane</keyword>
<dbReference type="PROSITE" id="PS50878">
    <property type="entry name" value="RT_POL"/>
    <property type="match status" value="1"/>
</dbReference>
<dbReference type="Pfam" id="PF00078">
    <property type="entry name" value="RVT_1"/>
    <property type="match status" value="1"/>
</dbReference>
<name>A0ABQ7QT94_PLUXY</name>
<sequence length="727" mass="83342">MTKVNYDNLATDISTIDWEDLYSHTDAALAENVLTEKLNLLIEKHTSHTEIRNSKFIRQPWITNGLLKCIKKRNELHSKARKKSSNDEIKTKYKMYRNFCNNLLQNLKNAYDEKLLQQCKGDSKKTWKAIKSICHLKRSNMPNTNLLNICDNQQDSLNKVNSYFSTIGQDLADKILKINNITEHELANNINIKSSSTKSFFLGPTDHVEVEKIISNLKHNSAPGWDNVSNRLLKTCSCYLSRPIAFIINLSLSSGVVPANLKMANVCPIYKSGDKNDVTNYRPISLLTSLSKILEKVVNNQLLKFLEKESLLHDHQFGFRRGRSTEDAVANLVDHVAKKLDSGERCVGVFLDLAKAFDTVSRPILLKKMASYGIQGLALDWFRSYLSDRKQRIGINNTYSELKTIGFGVPQGSVLGPTLFLLYINDLNQISLPNATTFSFADDTAVIFHGHSWEDVVALAELGMRRIATWLQCNLLTLNATKTKYLAFHITERTAPTKTINIKIHQCSRDRAGSPCNCPQLERVSYLKYLGVVLDDRLVWDKQIEAVRGRIRKLTFCFKQLKMIANKDLIRLTYTALVQSILTYCIVVWGGAGVSYMIAAERAQRFVLKVAYRKPFRYPTEHLYHDCEVLNVRQLYILSTVLRYHRNALFTLNVLSRRKRQNVWLVPHTRTAFARRAPCIRGPFLYSIADIKLKILTCTRYTCKKKLKKWLLGLNYFQTERILVPLK</sequence>
<comment type="caution">
    <text evidence="3">The sequence shown here is derived from an EMBL/GenBank/DDBJ whole genome shotgun (WGS) entry which is preliminary data.</text>
</comment>
<keyword evidence="1" id="KW-1133">Transmembrane helix</keyword>
<organism evidence="3 4">
    <name type="scientific">Plutella xylostella</name>
    <name type="common">Diamondback moth</name>
    <name type="synonym">Plutella maculipennis</name>
    <dbReference type="NCBI Taxonomy" id="51655"/>
    <lineage>
        <taxon>Eukaryota</taxon>
        <taxon>Metazoa</taxon>
        <taxon>Ecdysozoa</taxon>
        <taxon>Arthropoda</taxon>
        <taxon>Hexapoda</taxon>
        <taxon>Insecta</taxon>
        <taxon>Pterygota</taxon>
        <taxon>Neoptera</taxon>
        <taxon>Endopterygota</taxon>
        <taxon>Lepidoptera</taxon>
        <taxon>Glossata</taxon>
        <taxon>Ditrysia</taxon>
        <taxon>Yponomeutoidea</taxon>
        <taxon>Plutellidae</taxon>
        <taxon>Plutella</taxon>
    </lineage>
</organism>
<keyword evidence="1" id="KW-0472">Membrane</keyword>
<keyword evidence="4" id="KW-1185">Reference proteome</keyword>
<dbReference type="EMBL" id="JAHIBW010000009">
    <property type="protein sequence ID" value="KAG7308270.1"/>
    <property type="molecule type" value="Genomic_DNA"/>
</dbReference>
<dbReference type="InterPro" id="IPR043502">
    <property type="entry name" value="DNA/RNA_pol_sf"/>
</dbReference>